<reference evidence="5" key="2">
    <citation type="submission" date="2021-04" db="EMBL/GenBank/DDBJ databases">
        <authorList>
            <person name="Liu J."/>
        </authorList>
    </citation>
    <scope>NUCLEOTIDE SEQUENCE</scope>
    <source>
        <strain evidence="5">BAD-6</strain>
    </source>
</reference>
<dbReference type="GO" id="GO:0046677">
    <property type="term" value="P:response to antibiotic"/>
    <property type="evidence" value="ECO:0007669"/>
    <property type="project" value="UniProtKB-KW"/>
</dbReference>
<dbReference type="Proteomes" id="UP000675664">
    <property type="component" value="Unassembled WGS sequence"/>
</dbReference>
<comment type="caution">
    <text evidence="5">The sequence shown here is derived from an EMBL/GenBank/DDBJ whole genome shotgun (WGS) entry which is preliminary data.</text>
</comment>
<gene>
    <name evidence="5" type="ORF">KCX82_04030</name>
</gene>
<protein>
    <recommendedName>
        <fullName evidence="4">Aminoglycoside N(3)-acetyltransferase</fullName>
        <ecNumber evidence="4">2.3.1.-</ecNumber>
    </recommendedName>
</protein>
<dbReference type="InterPro" id="IPR028345">
    <property type="entry name" value="Antibiotic_NAT-like"/>
</dbReference>
<dbReference type="Pfam" id="PF02522">
    <property type="entry name" value="Antibiotic_NAT"/>
    <property type="match status" value="1"/>
</dbReference>
<dbReference type="PANTHER" id="PTHR11104">
    <property type="entry name" value="AMINOGLYCOSIDE N3-ACETYLTRANSFERASE"/>
    <property type="match status" value="1"/>
</dbReference>
<evidence type="ECO:0000313" key="5">
    <source>
        <dbReference type="EMBL" id="MBR0597033.1"/>
    </source>
</evidence>
<keyword evidence="4" id="KW-0046">Antibiotic resistance</keyword>
<dbReference type="GO" id="GO:0046353">
    <property type="term" value="F:aminoglycoside 3-N-acetyltransferase activity"/>
    <property type="evidence" value="ECO:0007669"/>
    <property type="project" value="UniProtKB-EC"/>
</dbReference>
<keyword evidence="3 4" id="KW-0012">Acyltransferase</keyword>
<dbReference type="InterPro" id="IPR003679">
    <property type="entry name" value="Amioglycoside_AcTrfase"/>
</dbReference>
<dbReference type="EMBL" id="JAGSND010000002">
    <property type="protein sequence ID" value="MBR0597033.1"/>
    <property type="molecule type" value="Genomic_DNA"/>
</dbReference>
<accession>A0A8J7W0L3</accession>
<dbReference type="SUPFAM" id="SSF110710">
    <property type="entry name" value="TTHA0583/YokD-like"/>
    <property type="match status" value="1"/>
</dbReference>
<organism evidence="5 6">
    <name type="scientific">Sinanaerobacter chloroacetimidivorans</name>
    <dbReference type="NCBI Taxonomy" id="2818044"/>
    <lineage>
        <taxon>Bacteria</taxon>
        <taxon>Bacillati</taxon>
        <taxon>Bacillota</taxon>
        <taxon>Clostridia</taxon>
        <taxon>Peptostreptococcales</taxon>
        <taxon>Anaerovoracaceae</taxon>
        <taxon>Sinanaerobacter</taxon>
    </lineage>
</organism>
<dbReference type="AlphaFoldDB" id="A0A8J7W0L3"/>
<proteinExistence type="inferred from homology"/>
<evidence type="ECO:0000256" key="2">
    <source>
        <dbReference type="ARBA" id="ARBA00022679"/>
    </source>
</evidence>
<keyword evidence="6" id="KW-1185">Reference proteome</keyword>
<name>A0A8J7W0L3_9FIRM</name>
<comment type="similarity">
    <text evidence="1 4">Belongs to the antibiotic N-acetyltransferase family.</text>
</comment>
<reference evidence="5" key="1">
    <citation type="submission" date="2021-04" db="EMBL/GenBank/DDBJ databases">
        <title>Sinoanaerobacter chloroacetimidivorans sp. nov., an obligate anaerobic bacterium isolated from anaerobic sludge.</title>
        <authorList>
            <person name="Bao Y."/>
        </authorList>
    </citation>
    <scope>NUCLEOTIDE SEQUENCE</scope>
    <source>
        <strain evidence="5">BAD-6</strain>
    </source>
</reference>
<keyword evidence="2 4" id="KW-0808">Transferase</keyword>
<evidence type="ECO:0000256" key="3">
    <source>
        <dbReference type="ARBA" id="ARBA00023315"/>
    </source>
</evidence>
<evidence type="ECO:0000256" key="4">
    <source>
        <dbReference type="RuleBase" id="RU365031"/>
    </source>
</evidence>
<dbReference type="PANTHER" id="PTHR11104:SF0">
    <property type="entry name" value="SPBETA PROPHAGE-DERIVED AMINOGLYCOSIDE N(3')-ACETYLTRANSFERASE-LIKE PROTEIN YOKD"/>
    <property type="match status" value="1"/>
</dbReference>
<dbReference type="RefSeq" id="WP_227017165.1">
    <property type="nucleotide sequence ID" value="NZ_JAGSND010000002.1"/>
</dbReference>
<dbReference type="EC" id="2.3.1.-" evidence="4"/>
<comment type="catalytic activity">
    <reaction evidence="4">
        <text>a 2-deoxystreptamine antibiotic + acetyl-CoA = an N(3)-acetyl-2-deoxystreptamine antibiotic + CoA + H(+)</text>
        <dbReference type="Rhea" id="RHEA:12665"/>
        <dbReference type="ChEBI" id="CHEBI:15378"/>
        <dbReference type="ChEBI" id="CHEBI:57287"/>
        <dbReference type="ChEBI" id="CHEBI:57288"/>
        <dbReference type="ChEBI" id="CHEBI:57921"/>
        <dbReference type="ChEBI" id="CHEBI:77452"/>
        <dbReference type="EC" id="2.3.1.81"/>
    </reaction>
</comment>
<evidence type="ECO:0000256" key="1">
    <source>
        <dbReference type="ARBA" id="ARBA00006383"/>
    </source>
</evidence>
<sequence length="270" mass="30299">MNEEQVIKKTKILNTRESLKKDFVKLGIKKGMVLIVHSSLSSIGWVCGGPVAVIQALMDAVTQEGTLVMPAHSGNYSDPSKWQNPPVPKEWINEIKKTMPAFEEDITPTSGIGVIPETFRNFPHVIRSSHPAMSFCAWGKYAREITENHSIDYSLGKNSPLERVYDLDGYVLLLGVGFGNNTSFHLSEYRATNPKTEKLGAPILNKGIRVWQEYDDIEMDSDLFEELGEDFEKHSKATIGYIGSAESKFFRQKAAVDFGQSWINNKRAQL</sequence>
<evidence type="ECO:0000313" key="6">
    <source>
        <dbReference type="Proteomes" id="UP000675664"/>
    </source>
</evidence>